<evidence type="ECO:0000313" key="1">
    <source>
        <dbReference type="EMBL" id="AGK58817.1"/>
    </source>
</evidence>
<reference evidence="1 2" key="1">
    <citation type="journal article" date="2013" name="Genome Announc.">
        <title>Genome sequences for three denitrifying bacterial strains isolated from a uranium- and nitrate-contaminated subsurface environment.</title>
        <authorList>
            <person name="Venkatramanan R."/>
            <person name="Prakash O."/>
            <person name="Woyke T."/>
            <person name="Chain P."/>
            <person name="Goodwin L.A."/>
            <person name="Watson D."/>
            <person name="Brooks S."/>
            <person name="Kostka J.E."/>
            <person name="Green S.J."/>
        </authorList>
    </citation>
    <scope>NUCLEOTIDE SEQUENCE [LARGE SCALE GENOMIC DNA]</scope>
    <source>
        <strain evidence="1 2">1NES1</strain>
    </source>
</reference>
<dbReference type="Proteomes" id="UP000005952">
    <property type="component" value="Chromosome"/>
</dbReference>
<dbReference type="EMBL" id="CP005587">
    <property type="protein sequence ID" value="AGK58817.1"/>
    <property type="molecule type" value="Genomic_DNA"/>
</dbReference>
<name>N0B960_9HYPH</name>
<dbReference type="AlphaFoldDB" id="N0B960"/>
<dbReference type="KEGG" id="hdt:HYPDE_35728"/>
<keyword evidence="2" id="KW-1185">Reference proteome</keyword>
<gene>
    <name evidence="1" type="ORF">HYPDE_35728</name>
</gene>
<dbReference type="STRING" id="670307.HYPDE_35728"/>
<proteinExistence type="predicted"/>
<sequence length="61" mass="6849">MAHAAVYPRKMCDETSPSRCAAADARPAPRINDRFFPVADIDDSCTLFQQLTNIYAFRIAK</sequence>
<organism evidence="1 2">
    <name type="scientific">Hyphomicrobium denitrificans 1NES1</name>
    <dbReference type="NCBI Taxonomy" id="670307"/>
    <lineage>
        <taxon>Bacteria</taxon>
        <taxon>Pseudomonadati</taxon>
        <taxon>Pseudomonadota</taxon>
        <taxon>Alphaproteobacteria</taxon>
        <taxon>Hyphomicrobiales</taxon>
        <taxon>Hyphomicrobiaceae</taxon>
        <taxon>Hyphomicrobium</taxon>
    </lineage>
</organism>
<protein>
    <submittedName>
        <fullName evidence="1">Uncharacterized protein</fullName>
    </submittedName>
</protein>
<accession>N0B960</accession>
<evidence type="ECO:0000313" key="2">
    <source>
        <dbReference type="Proteomes" id="UP000005952"/>
    </source>
</evidence>
<dbReference type="HOGENOM" id="CLU_2916337_0_0_5"/>